<evidence type="ECO:0000256" key="10">
    <source>
        <dbReference type="ARBA" id="ARBA00023180"/>
    </source>
</evidence>
<evidence type="ECO:0000259" key="12">
    <source>
        <dbReference type="Pfam" id="PF08263"/>
    </source>
</evidence>
<name>A0A9Q1Q681_9CARY</name>
<feature type="signal peptide" evidence="11">
    <location>
        <begin position="1"/>
        <end position="19"/>
    </location>
</feature>
<keyword evidence="9" id="KW-0472">Membrane</keyword>
<dbReference type="Proteomes" id="UP001153076">
    <property type="component" value="Unassembled WGS sequence"/>
</dbReference>
<dbReference type="InterPro" id="IPR013210">
    <property type="entry name" value="LRR_N_plant-typ"/>
</dbReference>
<dbReference type="InterPro" id="IPR046956">
    <property type="entry name" value="RLP23-like"/>
</dbReference>
<dbReference type="SUPFAM" id="SSF52047">
    <property type="entry name" value="RNI-like"/>
    <property type="match status" value="1"/>
</dbReference>
<evidence type="ECO:0000256" key="4">
    <source>
        <dbReference type="ARBA" id="ARBA00022614"/>
    </source>
</evidence>
<dbReference type="AlphaFoldDB" id="A0A9Q1Q681"/>
<dbReference type="SUPFAM" id="SSF52058">
    <property type="entry name" value="L domain-like"/>
    <property type="match status" value="2"/>
</dbReference>
<dbReference type="PRINTS" id="PR00019">
    <property type="entry name" value="LEURICHRPT"/>
</dbReference>
<dbReference type="Pfam" id="PF00560">
    <property type="entry name" value="LRR_1"/>
    <property type="match status" value="7"/>
</dbReference>
<evidence type="ECO:0000256" key="2">
    <source>
        <dbReference type="ARBA" id="ARBA00009592"/>
    </source>
</evidence>
<proteinExistence type="inferred from homology"/>
<dbReference type="FunFam" id="3.80.10.10:FF:000111">
    <property type="entry name" value="LRR receptor-like serine/threonine-protein kinase ERECTA"/>
    <property type="match status" value="1"/>
</dbReference>
<dbReference type="InterPro" id="IPR032675">
    <property type="entry name" value="LRR_dom_sf"/>
</dbReference>
<dbReference type="Pfam" id="PF08263">
    <property type="entry name" value="LRRNT_2"/>
    <property type="match status" value="1"/>
</dbReference>
<dbReference type="EMBL" id="JAKOGI010000855">
    <property type="protein sequence ID" value="KAJ8429826.1"/>
    <property type="molecule type" value="Genomic_DNA"/>
</dbReference>
<dbReference type="Pfam" id="PF13855">
    <property type="entry name" value="LRR_8"/>
    <property type="match status" value="3"/>
</dbReference>
<evidence type="ECO:0000256" key="9">
    <source>
        <dbReference type="ARBA" id="ARBA00023136"/>
    </source>
</evidence>
<dbReference type="PANTHER" id="PTHR48061">
    <property type="entry name" value="LEUCINE-RICH REPEAT RECEPTOR PROTEIN KINASE EMS1-LIKE-RELATED"/>
    <property type="match status" value="1"/>
</dbReference>
<evidence type="ECO:0000256" key="5">
    <source>
        <dbReference type="ARBA" id="ARBA00022692"/>
    </source>
</evidence>
<keyword evidence="14" id="KW-1185">Reference proteome</keyword>
<keyword evidence="6 11" id="KW-0732">Signal</keyword>
<dbReference type="PANTHER" id="PTHR48061:SF51">
    <property type="entry name" value="RECEPTOR LIKE PROTEIN 30-LIKE"/>
    <property type="match status" value="1"/>
</dbReference>
<sequence length="1095" mass="122236">MRAHSFLIWASILSCYVSMYFVLSQCPNDQKSLLLELRNTLDFDRFYSTKLVTWNESTGCCLWNGITCDPSNGSVIGLDLSHEGIQSGIDNSSSLFRIQSLQRLSLACNFDMKGPIPSALGRLSDLTYLNLSKAGFTGQVPIEISYLVRLLILDISSDFVPLLASFKESLNLTDIVKNLTELRELYVDGVDISANGKEWCDPLLSFLPHLKVLSMSYCNLTGEIPSSLANLQTLSVICLSGNDLSGSLPESLATLGNLRILSLRDCGLTGTVSGKIFQMPMLTTLDLSYNHMLQGMLPIFPQNNSLQTLVFSFIKFSEIMPKSMGNLKSLQKLDISYCSFHGIIPSSISSLSELEYFDLSSNNFSGPIPSFSSSKNLRELHLSSNTFNGSITSTEWGGLLDLTLLDSSNNSLTGDIPSSLFDLLSLETMQMDHNKFSGQLNEFGSKVLITLDLSSNNLEGPLPKSIFQLRDLKHLDLSGNRFNGTLQLHEIVHPLKNLIYLDLSNNSLSVDTSGTSAATNSPFPQLLTLRLASCSLQVLPQFLRTQAMLAYLDLSNNQIQGTVPRWIWGIGGGFITFLNLSCNNFVDLERPIPHIQGLGFLDLHSNNLQGEIPSLIEGIFYLDWSNNSFTSMNPNIGNNLDKAEFFSIARNDIHGRIPTSLCNATNLQVLDLEDNHFKGTIPDCLIARNQNLVVLNARGNNLNGEIPDVFQKTCMLETLDLNGNFLRGRIPRSLVHCKELRVLNLGNNQLNDIFPCQLKRLSKLQVLILRSNKFSGSIACQQENSIWPSLQILDIAMNHFTGELKVQYILRRTSMMAQMNEFQSEEDHLQYQVTQDYNYGFYQDTVAVSFKGNDFELQKILRIFTSLDLSNNAFHGEIPKELGRLNALIVLNLSHNSLSGNIPSSFRNLSQLESLNLSCNSLSGDIPQELTKLSFLESLNLSFNQLTGPIPTSTQLQSFDASSYEGNPGLYGPLLTPSSRSKHAPGLTPPMSLDRLHWSSKNEVEWMLRGAEVGFPVGLTIFIGPLLYIKRWRRWYCKHLEILGRPSKARRKKTQETESTETLSTKQVWRGNGHMDKLVMKMLHKGDRGREEQKA</sequence>
<feature type="chain" id="PRO_5040262948" description="Leucine-rich repeat-containing N-terminal plant-type domain-containing protein" evidence="11">
    <location>
        <begin position="20"/>
        <end position="1095"/>
    </location>
</feature>
<evidence type="ECO:0000256" key="3">
    <source>
        <dbReference type="ARBA" id="ARBA00022475"/>
    </source>
</evidence>
<comment type="subcellular location">
    <subcellularLocation>
        <location evidence="1">Cell membrane</location>
        <topology evidence="1">Single-pass type I membrane protein</topology>
    </subcellularLocation>
</comment>
<dbReference type="SMART" id="SM00369">
    <property type="entry name" value="LRR_TYP"/>
    <property type="match status" value="9"/>
</dbReference>
<evidence type="ECO:0000256" key="8">
    <source>
        <dbReference type="ARBA" id="ARBA00022989"/>
    </source>
</evidence>
<comment type="caution">
    <text evidence="13">The sequence shown here is derived from an EMBL/GenBank/DDBJ whole genome shotgun (WGS) entry which is preliminary data.</text>
</comment>
<gene>
    <name evidence="13" type="ORF">Cgig2_000154</name>
</gene>
<feature type="domain" description="Leucine-rich repeat-containing N-terminal plant-type" evidence="12">
    <location>
        <begin position="28"/>
        <end position="69"/>
    </location>
</feature>
<comment type="similarity">
    <text evidence="2">Belongs to the RLP family.</text>
</comment>
<dbReference type="Pfam" id="PF13516">
    <property type="entry name" value="LRR_6"/>
    <property type="match status" value="1"/>
</dbReference>
<accession>A0A9Q1Q681</accession>
<keyword evidence="7" id="KW-0677">Repeat</keyword>
<dbReference type="FunFam" id="3.80.10.10:FF:000095">
    <property type="entry name" value="LRR receptor-like serine/threonine-protein kinase GSO1"/>
    <property type="match status" value="1"/>
</dbReference>
<dbReference type="InterPro" id="IPR001611">
    <property type="entry name" value="Leu-rich_rpt"/>
</dbReference>
<evidence type="ECO:0000313" key="14">
    <source>
        <dbReference type="Proteomes" id="UP001153076"/>
    </source>
</evidence>
<evidence type="ECO:0000256" key="6">
    <source>
        <dbReference type="ARBA" id="ARBA00022729"/>
    </source>
</evidence>
<evidence type="ECO:0000256" key="7">
    <source>
        <dbReference type="ARBA" id="ARBA00022737"/>
    </source>
</evidence>
<reference evidence="13" key="1">
    <citation type="submission" date="2022-04" db="EMBL/GenBank/DDBJ databases">
        <title>Carnegiea gigantea Genome sequencing and assembly v2.</title>
        <authorList>
            <person name="Copetti D."/>
            <person name="Sanderson M.J."/>
            <person name="Burquez A."/>
            <person name="Wojciechowski M.F."/>
        </authorList>
    </citation>
    <scope>NUCLEOTIDE SEQUENCE</scope>
    <source>
        <strain evidence="13">SGP5-SGP5p</strain>
        <tissue evidence="13">Aerial part</tissue>
    </source>
</reference>
<keyword evidence="4" id="KW-0433">Leucine-rich repeat</keyword>
<dbReference type="Gene3D" id="3.80.10.10">
    <property type="entry name" value="Ribonuclease Inhibitor"/>
    <property type="match status" value="6"/>
</dbReference>
<dbReference type="OrthoDB" id="1394818at2759"/>
<keyword evidence="5" id="KW-0812">Transmembrane</keyword>
<dbReference type="InterPro" id="IPR003591">
    <property type="entry name" value="Leu-rich_rpt_typical-subtyp"/>
</dbReference>
<dbReference type="GO" id="GO:0005886">
    <property type="term" value="C:plasma membrane"/>
    <property type="evidence" value="ECO:0007669"/>
    <property type="project" value="UniProtKB-SubCell"/>
</dbReference>
<dbReference type="PROSITE" id="PS51257">
    <property type="entry name" value="PROKAR_LIPOPROTEIN"/>
    <property type="match status" value="1"/>
</dbReference>
<evidence type="ECO:0000313" key="13">
    <source>
        <dbReference type="EMBL" id="KAJ8429826.1"/>
    </source>
</evidence>
<evidence type="ECO:0000256" key="11">
    <source>
        <dbReference type="SAM" id="SignalP"/>
    </source>
</evidence>
<keyword evidence="8" id="KW-1133">Transmembrane helix</keyword>
<dbReference type="FunFam" id="3.80.10.10:FF:000213">
    <property type="entry name" value="Tyrosine-sulfated glycopeptide receptor 1"/>
    <property type="match status" value="1"/>
</dbReference>
<keyword evidence="3" id="KW-1003">Cell membrane</keyword>
<keyword evidence="10" id="KW-0325">Glycoprotein</keyword>
<organism evidence="13 14">
    <name type="scientific">Carnegiea gigantea</name>
    <dbReference type="NCBI Taxonomy" id="171969"/>
    <lineage>
        <taxon>Eukaryota</taxon>
        <taxon>Viridiplantae</taxon>
        <taxon>Streptophyta</taxon>
        <taxon>Embryophyta</taxon>
        <taxon>Tracheophyta</taxon>
        <taxon>Spermatophyta</taxon>
        <taxon>Magnoliopsida</taxon>
        <taxon>eudicotyledons</taxon>
        <taxon>Gunneridae</taxon>
        <taxon>Pentapetalae</taxon>
        <taxon>Caryophyllales</taxon>
        <taxon>Cactineae</taxon>
        <taxon>Cactaceae</taxon>
        <taxon>Cactoideae</taxon>
        <taxon>Echinocereeae</taxon>
        <taxon>Carnegiea</taxon>
    </lineage>
</organism>
<protein>
    <recommendedName>
        <fullName evidence="12">Leucine-rich repeat-containing N-terminal plant-type domain-containing protein</fullName>
    </recommendedName>
</protein>
<evidence type="ECO:0000256" key="1">
    <source>
        <dbReference type="ARBA" id="ARBA00004251"/>
    </source>
</evidence>